<accession>A0ABW5XUD3</accession>
<name>A0ABW5XUD3_9SPHI</name>
<organism evidence="1 2">
    <name type="scientific">Mucilaginibacter antarcticus</name>
    <dbReference type="NCBI Taxonomy" id="1855725"/>
    <lineage>
        <taxon>Bacteria</taxon>
        <taxon>Pseudomonadati</taxon>
        <taxon>Bacteroidota</taxon>
        <taxon>Sphingobacteriia</taxon>
        <taxon>Sphingobacteriales</taxon>
        <taxon>Sphingobacteriaceae</taxon>
        <taxon>Mucilaginibacter</taxon>
    </lineage>
</organism>
<reference evidence="2" key="1">
    <citation type="journal article" date="2019" name="Int. J. Syst. Evol. Microbiol.">
        <title>The Global Catalogue of Microorganisms (GCM) 10K type strain sequencing project: providing services to taxonomists for standard genome sequencing and annotation.</title>
        <authorList>
            <consortium name="The Broad Institute Genomics Platform"/>
            <consortium name="The Broad Institute Genome Sequencing Center for Infectious Disease"/>
            <person name="Wu L."/>
            <person name="Ma J."/>
        </authorList>
    </citation>
    <scope>NUCLEOTIDE SEQUENCE [LARGE SCALE GENOMIC DNA]</scope>
    <source>
        <strain evidence="2">KCTC 52232</strain>
    </source>
</reference>
<proteinExistence type="predicted"/>
<gene>
    <name evidence="1" type="ORF">ACFSYC_17855</name>
</gene>
<keyword evidence="2" id="KW-1185">Reference proteome</keyword>
<evidence type="ECO:0000313" key="1">
    <source>
        <dbReference type="EMBL" id="MFD2866566.1"/>
    </source>
</evidence>
<dbReference type="RefSeq" id="WP_377130208.1">
    <property type="nucleotide sequence ID" value="NZ_JBHUON010000029.1"/>
</dbReference>
<evidence type="ECO:0000313" key="2">
    <source>
        <dbReference type="Proteomes" id="UP001597601"/>
    </source>
</evidence>
<dbReference type="Proteomes" id="UP001597601">
    <property type="component" value="Unassembled WGS sequence"/>
</dbReference>
<protein>
    <submittedName>
        <fullName evidence="1">Uncharacterized protein</fullName>
    </submittedName>
</protein>
<sequence length="530" mass="60006">MRRLIITTVVLFVAVIAVTVAYFKNLNTLGLHTSETMRYIPDDAALVFEFKNDDGFYDIFAGNKLFAAVVGQKQISELDTLRRQLLTVAPLKQFFTGQNTFISLHPVLGKTVEILITATAAKGFKPQELDKIPGQSNKTLLVSPLTIDGKRGYSIYSGVLKKRFYLLNKANGLYIASFSKELIDQSARYQPKKDETNFLALPDQQNNNSLANLYINYGRLNMLFATVFKNKNTEIFKSFKLLSAKAALNLNFKSDALLFTGFSNIEHDQPAGYLNLFANQEPIVNQLQAIFPSTTAYSMSFAVSDAKKFKTDLSAWQVKAKLQSQKDSLFAKVKAETGLSLISEFNNALGHEFATITTRYQEHYAIISLNDGSAFKPVMVNISQMTTSDIGQISYRKLPFFLLGDAFSHFDHPWFIVLDNYLILANSESEITSYNDTYLNHKFQSKLPLYNQFNKLTSERGNVAWYINFKNAQPILKRDLANDFYNNFECDETGWKNFYAASYQLVAADKNFYTSFCLSLNQPDTTSKVR</sequence>
<comment type="caution">
    <text evidence="1">The sequence shown here is derived from an EMBL/GenBank/DDBJ whole genome shotgun (WGS) entry which is preliminary data.</text>
</comment>
<dbReference type="EMBL" id="JBHUON010000029">
    <property type="protein sequence ID" value="MFD2866566.1"/>
    <property type="molecule type" value="Genomic_DNA"/>
</dbReference>